<dbReference type="EC" id="3.1.3.18" evidence="4"/>
<dbReference type="InterPro" id="IPR050155">
    <property type="entry name" value="HAD-like_hydrolase_sf"/>
</dbReference>
<dbReference type="PANTHER" id="PTHR43434">
    <property type="entry name" value="PHOSPHOGLYCOLATE PHOSPHATASE"/>
    <property type="match status" value="1"/>
</dbReference>
<evidence type="ECO:0000313" key="7">
    <source>
        <dbReference type="Proteomes" id="UP000006786"/>
    </source>
</evidence>
<dbReference type="eggNOG" id="COG1011">
    <property type="taxonomic scope" value="Bacteria"/>
</dbReference>
<dbReference type="InterPro" id="IPR036412">
    <property type="entry name" value="HAD-like_sf"/>
</dbReference>
<dbReference type="Pfam" id="PF00702">
    <property type="entry name" value="Hydrolase"/>
    <property type="match status" value="1"/>
</dbReference>
<sequence>MTINTILFDAGDVLYSKPRRDAEVARFLVERGLPAPARKDPVERGMRLAAHAGKIGVPEFFGWLLAHYGVTDPDQMTEGLRLLREQQGDVQFFDGVADTLHALKQRGFQLGIVTNTFNSRDEKTRWFRSVGIHDIWDSYADSRELQIVKPEPEIYLAALTPLGVSPDNAAFVGHAQYELDGAKALGMTTILFNPDVDATRADFSVERFADLLALPVLRQPAQAASPSRGGRQTGQYGVARVSER</sequence>
<dbReference type="NCBIfam" id="TIGR01509">
    <property type="entry name" value="HAD-SF-IA-v3"/>
    <property type="match status" value="1"/>
</dbReference>
<protein>
    <recommendedName>
        <fullName evidence="4">phosphoglycolate phosphatase</fullName>
        <ecNumber evidence="4">3.1.3.18</ecNumber>
    </recommendedName>
</protein>
<proteinExistence type="inferred from homology"/>
<dbReference type="Proteomes" id="UP000006786">
    <property type="component" value="Unassembled WGS sequence"/>
</dbReference>
<dbReference type="GO" id="GO:0008967">
    <property type="term" value="F:phosphoglycolate phosphatase activity"/>
    <property type="evidence" value="ECO:0007669"/>
    <property type="project" value="UniProtKB-EC"/>
</dbReference>
<dbReference type="PATRIC" id="fig|391937.3.peg.444"/>
<dbReference type="InterPro" id="IPR006439">
    <property type="entry name" value="HAD-SF_hydro_IA"/>
</dbReference>
<comment type="catalytic activity">
    <reaction evidence="1">
        <text>2-phosphoglycolate + H2O = glycolate + phosphate</text>
        <dbReference type="Rhea" id="RHEA:14369"/>
        <dbReference type="ChEBI" id="CHEBI:15377"/>
        <dbReference type="ChEBI" id="CHEBI:29805"/>
        <dbReference type="ChEBI" id="CHEBI:43474"/>
        <dbReference type="ChEBI" id="CHEBI:58033"/>
        <dbReference type="EC" id="3.1.3.18"/>
    </reaction>
</comment>
<evidence type="ECO:0000256" key="1">
    <source>
        <dbReference type="ARBA" id="ARBA00000830"/>
    </source>
</evidence>
<dbReference type="AlphaFoldDB" id="K2MT67"/>
<reference evidence="6 7" key="1">
    <citation type="journal article" date="2012" name="J. Bacteriol.">
        <title>Genome Sequence of Nitratireductor pacificus Type Strain pht-3B.</title>
        <authorList>
            <person name="Lai Q."/>
            <person name="Li G."/>
            <person name="Shao Z."/>
        </authorList>
    </citation>
    <scope>NUCLEOTIDE SEQUENCE [LARGE SCALE GENOMIC DNA]</scope>
    <source>
        <strain evidence="7">pht-3B</strain>
    </source>
</reference>
<dbReference type="GO" id="GO:0006281">
    <property type="term" value="P:DNA repair"/>
    <property type="evidence" value="ECO:0007669"/>
    <property type="project" value="TreeGrafter"/>
</dbReference>
<keyword evidence="7" id="KW-1185">Reference proteome</keyword>
<organism evidence="6 7">
    <name type="scientific">Nitratireductor pacificus pht-3B</name>
    <dbReference type="NCBI Taxonomy" id="391937"/>
    <lineage>
        <taxon>Bacteria</taxon>
        <taxon>Pseudomonadati</taxon>
        <taxon>Pseudomonadota</taxon>
        <taxon>Alphaproteobacteria</taxon>
        <taxon>Hyphomicrobiales</taxon>
        <taxon>Phyllobacteriaceae</taxon>
        <taxon>Nitratireductor</taxon>
    </lineage>
</organism>
<accession>K2MT67</accession>
<evidence type="ECO:0000256" key="5">
    <source>
        <dbReference type="SAM" id="MobiDB-lite"/>
    </source>
</evidence>
<dbReference type="OrthoDB" id="9797743at2"/>
<comment type="caution">
    <text evidence="6">The sequence shown here is derived from an EMBL/GenBank/DDBJ whole genome shotgun (WGS) entry which is preliminary data.</text>
</comment>
<keyword evidence="6" id="KW-0378">Hydrolase</keyword>
<dbReference type="PANTHER" id="PTHR43434:SF1">
    <property type="entry name" value="PHOSPHOGLYCOLATE PHOSPHATASE"/>
    <property type="match status" value="1"/>
</dbReference>
<dbReference type="SFLD" id="SFLDG01129">
    <property type="entry name" value="C1.5:_HAD__Beta-PGM__Phosphata"/>
    <property type="match status" value="1"/>
</dbReference>
<evidence type="ECO:0000313" key="6">
    <source>
        <dbReference type="EMBL" id="EKF20547.1"/>
    </source>
</evidence>
<gene>
    <name evidence="6" type="ORF">NA2_02144</name>
</gene>
<dbReference type="STRING" id="391937.NA2_02144"/>
<dbReference type="SUPFAM" id="SSF56784">
    <property type="entry name" value="HAD-like"/>
    <property type="match status" value="1"/>
</dbReference>
<dbReference type="PRINTS" id="PR00413">
    <property type="entry name" value="HADHALOGNASE"/>
</dbReference>
<comment type="similarity">
    <text evidence="3">Belongs to the HAD-like hydrolase superfamily. CbbY/CbbZ/Gph/YieH family.</text>
</comment>
<dbReference type="RefSeq" id="WP_008593657.1">
    <property type="nucleotide sequence ID" value="NZ_AMRM01000002.1"/>
</dbReference>
<evidence type="ECO:0000256" key="3">
    <source>
        <dbReference type="ARBA" id="ARBA00006171"/>
    </source>
</evidence>
<dbReference type="Gene3D" id="3.40.50.1000">
    <property type="entry name" value="HAD superfamily/HAD-like"/>
    <property type="match status" value="1"/>
</dbReference>
<feature type="region of interest" description="Disordered" evidence="5">
    <location>
        <begin position="222"/>
        <end position="244"/>
    </location>
</feature>
<comment type="pathway">
    <text evidence="2">Organic acid metabolism; glycolate biosynthesis; glycolate from 2-phosphoglycolate: step 1/1.</text>
</comment>
<dbReference type="SFLD" id="SFLDS00003">
    <property type="entry name" value="Haloacid_Dehalogenase"/>
    <property type="match status" value="1"/>
</dbReference>
<dbReference type="EMBL" id="AMRM01000002">
    <property type="protein sequence ID" value="EKF20547.1"/>
    <property type="molecule type" value="Genomic_DNA"/>
</dbReference>
<evidence type="ECO:0000256" key="4">
    <source>
        <dbReference type="ARBA" id="ARBA00013078"/>
    </source>
</evidence>
<dbReference type="InterPro" id="IPR023214">
    <property type="entry name" value="HAD_sf"/>
</dbReference>
<name>K2MT67_9HYPH</name>
<evidence type="ECO:0000256" key="2">
    <source>
        <dbReference type="ARBA" id="ARBA00004818"/>
    </source>
</evidence>